<evidence type="ECO:0000313" key="2">
    <source>
        <dbReference type="EMBL" id="KAJ7089218.1"/>
    </source>
</evidence>
<feature type="compositionally biased region" description="Basic and acidic residues" evidence="1">
    <location>
        <begin position="148"/>
        <end position="160"/>
    </location>
</feature>
<feature type="compositionally biased region" description="Basic residues" evidence="1">
    <location>
        <begin position="321"/>
        <end position="332"/>
    </location>
</feature>
<proteinExistence type="predicted"/>
<organism evidence="2 3">
    <name type="scientific">Mycena belliarum</name>
    <dbReference type="NCBI Taxonomy" id="1033014"/>
    <lineage>
        <taxon>Eukaryota</taxon>
        <taxon>Fungi</taxon>
        <taxon>Dikarya</taxon>
        <taxon>Basidiomycota</taxon>
        <taxon>Agaricomycotina</taxon>
        <taxon>Agaricomycetes</taxon>
        <taxon>Agaricomycetidae</taxon>
        <taxon>Agaricales</taxon>
        <taxon>Marasmiineae</taxon>
        <taxon>Mycenaceae</taxon>
        <taxon>Mycena</taxon>
    </lineage>
</organism>
<feature type="region of interest" description="Disordered" evidence="1">
    <location>
        <begin position="317"/>
        <end position="384"/>
    </location>
</feature>
<evidence type="ECO:0000313" key="3">
    <source>
        <dbReference type="Proteomes" id="UP001222325"/>
    </source>
</evidence>
<feature type="region of interest" description="Disordered" evidence="1">
    <location>
        <begin position="276"/>
        <end position="298"/>
    </location>
</feature>
<keyword evidence="3" id="KW-1185">Reference proteome</keyword>
<sequence>MHAQSPRGPPTQPCAGAPSAVSRAGRRLAFCSSHPRAAAAFESRTRPRRRARTNRHGERLAHHTHPHHRRTHGRCVSLRPRRRNGQRSPPPLSCPTPARLHVCLAHEARSKPTSCASPASHRSPSDSARGAASLPLVPSPSPGAATSRSDDYNPRTDSRPLSRLPLLLLALRARAPHACRPRLPAPCLRNVRRCRLSPLGSPPHSPPGRRSPRSPPSIHARVTCRGALRSARTRRDFAPNRVSAVSQAGRLPGSPLAPPAISTPCARILDARHGRTRPAVRRANAHDWRQSARGTDSAGFPAKLRERRVASTGAYLAMGPRSRRPRYPRRAHASWMRGTTRPAGTGSTAHDWRQSARPSALGATTSADAVASRPQRGRGDVQTPAMAARRLAAALLPSRRLLALRVRVPGARARARPGSGLVRYYVLDPLLI</sequence>
<evidence type="ECO:0000256" key="1">
    <source>
        <dbReference type="SAM" id="MobiDB-lite"/>
    </source>
</evidence>
<reference evidence="2" key="1">
    <citation type="submission" date="2023-03" db="EMBL/GenBank/DDBJ databases">
        <title>Massive genome expansion in bonnet fungi (Mycena s.s.) driven by repeated elements and novel gene families across ecological guilds.</title>
        <authorList>
            <consortium name="Lawrence Berkeley National Laboratory"/>
            <person name="Harder C.B."/>
            <person name="Miyauchi S."/>
            <person name="Viragh M."/>
            <person name="Kuo A."/>
            <person name="Thoen E."/>
            <person name="Andreopoulos B."/>
            <person name="Lu D."/>
            <person name="Skrede I."/>
            <person name="Drula E."/>
            <person name="Henrissat B."/>
            <person name="Morin E."/>
            <person name="Kohler A."/>
            <person name="Barry K."/>
            <person name="LaButti K."/>
            <person name="Morin E."/>
            <person name="Salamov A."/>
            <person name="Lipzen A."/>
            <person name="Mereny Z."/>
            <person name="Hegedus B."/>
            <person name="Baldrian P."/>
            <person name="Stursova M."/>
            <person name="Weitz H."/>
            <person name="Taylor A."/>
            <person name="Grigoriev I.V."/>
            <person name="Nagy L.G."/>
            <person name="Martin F."/>
            <person name="Kauserud H."/>
        </authorList>
    </citation>
    <scope>NUCLEOTIDE SEQUENCE</scope>
    <source>
        <strain evidence="2">CBHHK173m</strain>
    </source>
</reference>
<feature type="region of interest" description="Disordered" evidence="1">
    <location>
        <begin position="109"/>
        <end position="160"/>
    </location>
</feature>
<dbReference type="Proteomes" id="UP001222325">
    <property type="component" value="Unassembled WGS sequence"/>
</dbReference>
<feature type="region of interest" description="Disordered" evidence="1">
    <location>
        <begin position="1"/>
        <end position="22"/>
    </location>
</feature>
<feature type="region of interest" description="Disordered" evidence="1">
    <location>
        <begin position="39"/>
        <end position="97"/>
    </location>
</feature>
<feature type="compositionally biased region" description="Polar residues" evidence="1">
    <location>
        <begin position="111"/>
        <end position="126"/>
    </location>
</feature>
<gene>
    <name evidence="2" type="ORF">B0H15DRAFT_279681</name>
</gene>
<protein>
    <submittedName>
        <fullName evidence="2">Uncharacterized protein</fullName>
    </submittedName>
</protein>
<feature type="region of interest" description="Disordered" evidence="1">
    <location>
        <begin position="233"/>
        <end position="259"/>
    </location>
</feature>
<comment type="caution">
    <text evidence="2">The sequence shown here is derived from an EMBL/GenBank/DDBJ whole genome shotgun (WGS) entry which is preliminary data.</text>
</comment>
<dbReference type="EMBL" id="JARJCN010000024">
    <property type="protein sequence ID" value="KAJ7089218.1"/>
    <property type="molecule type" value="Genomic_DNA"/>
</dbReference>
<feature type="region of interest" description="Disordered" evidence="1">
    <location>
        <begin position="198"/>
        <end position="219"/>
    </location>
</feature>
<name>A0AAD6U6Q3_9AGAR</name>
<dbReference type="AlphaFoldDB" id="A0AAD6U6Q3"/>
<accession>A0AAD6U6Q3</accession>
<feature type="compositionally biased region" description="Basic residues" evidence="1">
    <location>
        <begin position="62"/>
        <end position="85"/>
    </location>
</feature>